<organism evidence="1 2">
    <name type="scientific">Dendrobium nobile</name>
    <name type="common">Orchid</name>
    <dbReference type="NCBI Taxonomy" id="94219"/>
    <lineage>
        <taxon>Eukaryota</taxon>
        <taxon>Viridiplantae</taxon>
        <taxon>Streptophyta</taxon>
        <taxon>Embryophyta</taxon>
        <taxon>Tracheophyta</taxon>
        <taxon>Spermatophyta</taxon>
        <taxon>Magnoliopsida</taxon>
        <taxon>Liliopsida</taxon>
        <taxon>Asparagales</taxon>
        <taxon>Orchidaceae</taxon>
        <taxon>Epidendroideae</taxon>
        <taxon>Malaxideae</taxon>
        <taxon>Dendrobiinae</taxon>
        <taxon>Dendrobium</taxon>
    </lineage>
</organism>
<gene>
    <name evidence="1" type="ORF">KFK09_020620</name>
</gene>
<protein>
    <submittedName>
        <fullName evidence="1">Uncharacterized protein</fullName>
    </submittedName>
</protein>
<dbReference type="EMBL" id="JAGYWB010000015">
    <property type="protein sequence ID" value="KAI0497396.1"/>
    <property type="molecule type" value="Genomic_DNA"/>
</dbReference>
<proteinExistence type="predicted"/>
<comment type="caution">
    <text evidence="1">The sequence shown here is derived from an EMBL/GenBank/DDBJ whole genome shotgun (WGS) entry which is preliminary data.</text>
</comment>
<accession>A0A8T3ALG0</accession>
<reference evidence="1" key="1">
    <citation type="journal article" date="2022" name="Front. Genet.">
        <title>Chromosome-Scale Assembly of the Dendrobium nobile Genome Provides Insights Into the Molecular Mechanism of the Biosynthesis of the Medicinal Active Ingredient of Dendrobium.</title>
        <authorList>
            <person name="Xu Q."/>
            <person name="Niu S.-C."/>
            <person name="Li K.-L."/>
            <person name="Zheng P.-J."/>
            <person name="Zhang X.-J."/>
            <person name="Jia Y."/>
            <person name="Liu Y."/>
            <person name="Niu Y.-X."/>
            <person name="Yu L.-H."/>
            <person name="Chen D.-F."/>
            <person name="Zhang G.-Q."/>
        </authorList>
    </citation>
    <scope>NUCLEOTIDE SEQUENCE</scope>
    <source>
        <tissue evidence="1">Leaf</tissue>
    </source>
</reference>
<evidence type="ECO:0000313" key="2">
    <source>
        <dbReference type="Proteomes" id="UP000829196"/>
    </source>
</evidence>
<keyword evidence="2" id="KW-1185">Reference proteome</keyword>
<name>A0A8T3ALG0_DENNO</name>
<evidence type="ECO:0000313" key="1">
    <source>
        <dbReference type="EMBL" id="KAI0497396.1"/>
    </source>
</evidence>
<dbReference type="AlphaFoldDB" id="A0A8T3ALG0"/>
<dbReference type="Proteomes" id="UP000829196">
    <property type="component" value="Unassembled WGS sequence"/>
</dbReference>
<sequence length="90" mass="10193">MPISSAKSRRSPASCYSTIPCKRRRTILSRVPDLSTICPLRLSLKADWIEAYRDATFDSTQAKALLCSLKSLSRRCFRSHDLISSSFHQT</sequence>